<dbReference type="GO" id="GO:0031992">
    <property type="term" value="F:energy transducer activity"/>
    <property type="evidence" value="ECO:0007669"/>
    <property type="project" value="TreeGrafter"/>
</dbReference>
<dbReference type="PROSITE" id="PS52015">
    <property type="entry name" value="TONB_CTD"/>
    <property type="match status" value="1"/>
</dbReference>
<keyword evidence="5" id="KW-0997">Cell inner membrane</keyword>
<dbReference type="Pfam" id="PF03544">
    <property type="entry name" value="TonB_C"/>
    <property type="match status" value="1"/>
</dbReference>
<protein>
    <submittedName>
        <fullName evidence="12">Energy transducer TonB</fullName>
    </submittedName>
</protein>
<reference evidence="12 13" key="1">
    <citation type="submission" date="2024-01" db="EMBL/GenBank/DDBJ databases">
        <title>Unpublished Manusciprt.</title>
        <authorList>
            <person name="Duman M."/>
            <person name="Valdes E.G."/>
            <person name="Ajmi N."/>
            <person name="Altun S."/>
            <person name="Saticioglu I.B."/>
        </authorList>
    </citation>
    <scope>NUCLEOTIDE SEQUENCE [LARGE SCALE GENOMIC DNA]</scope>
    <source>
        <strain evidence="12 13">120P</strain>
    </source>
</reference>
<evidence type="ECO:0000256" key="8">
    <source>
        <dbReference type="ARBA" id="ARBA00022989"/>
    </source>
</evidence>
<keyword evidence="9" id="KW-0472">Membrane</keyword>
<name>A0AB35WWL7_9PSED</name>
<keyword evidence="4" id="KW-1003">Cell membrane</keyword>
<dbReference type="GO" id="GO:0098797">
    <property type="term" value="C:plasma membrane protein complex"/>
    <property type="evidence" value="ECO:0007669"/>
    <property type="project" value="TreeGrafter"/>
</dbReference>
<comment type="caution">
    <text evidence="12">The sequence shown here is derived from an EMBL/GenBank/DDBJ whole genome shotgun (WGS) entry which is preliminary data.</text>
</comment>
<dbReference type="Gene3D" id="3.30.1150.10">
    <property type="match status" value="1"/>
</dbReference>
<evidence type="ECO:0000256" key="9">
    <source>
        <dbReference type="ARBA" id="ARBA00023136"/>
    </source>
</evidence>
<evidence type="ECO:0000256" key="3">
    <source>
        <dbReference type="ARBA" id="ARBA00022448"/>
    </source>
</evidence>
<dbReference type="GO" id="GO:0055085">
    <property type="term" value="P:transmembrane transport"/>
    <property type="evidence" value="ECO:0007669"/>
    <property type="project" value="InterPro"/>
</dbReference>
<evidence type="ECO:0000256" key="10">
    <source>
        <dbReference type="SAM" id="MobiDB-lite"/>
    </source>
</evidence>
<feature type="region of interest" description="Disordered" evidence="10">
    <location>
        <begin position="84"/>
        <end position="176"/>
    </location>
</feature>
<evidence type="ECO:0000256" key="7">
    <source>
        <dbReference type="ARBA" id="ARBA00022927"/>
    </source>
</evidence>
<dbReference type="GO" id="GO:0015031">
    <property type="term" value="P:protein transport"/>
    <property type="evidence" value="ECO:0007669"/>
    <property type="project" value="UniProtKB-KW"/>
</dbReference>
<keyword evidence="3" id="KW-0813">Transport</keyword>
<dbReference type="PANTHER" id="PTHR33446">
    <property type="entry name" value="PROTEIN TONB-RELATED"/>
    <property type="match status" value="1"/>
</dbReference>
<keyword evidence="13" id="KW-1185">Reference proteome</keyword>
<dbReference type="InterPro" id="IPR037682">
    <property type="entry name" value="TonB_C"/>
</dbReference>
<dbReference type="InterPro" id="IPR051045">
    <property type="entry name" value="TonB-dependent_transducer"/>
</dbReference>
<evidence type="ECO:0000256" key="1">
    <source>
        <dbReference type="ARBA" id="ARBA00004383"/>
    </source>
</evidence>
<dbReference type="RefSeq" id="WP_330080359.1">
    <property type="nucleotide sequence ID" value="NZ_JAZDCU010000012.1"/>
</dbReference>
<comment type="similarity">
    <text evidence="2">Belongs to the TonB family.</text>
</comment>
<dbReference type="Proteomes" id="UP001307839">
    <property type="component" value="Unassembled WGS sequence"/>
</dbReference>
<evidence type="ECO:0000256" key="6">
    <source>
        <dbReference type="ARBA" id="ARBA00022692"/>
    </source>
</evidence>
<dbReference type="NCBIfam" id="TIGR01352">
    <property type="entry name" value="tonB_Cterm"/>
    <property type="match status" value="1"/>
</dbReference>
<gene>
    <name evidence="12" type="ORF">V0R53_19825</name>
</gene>
<feature type="compositionally biased region" description="Basic and acidic residues" evidence="10">
    <location>
        <begin position="107"/>
        <end position="118"/>
    </location>
</feature>
<evidence type="ECO:0000313" key="13">
    <source>
        <dbReference type="Proteomes" id="UP001307839"/>
    </source>
</evidence>
<accession>A0AB35WWL7</accession>
<organism evidence="12 13">
    <name type="scientific">Pseudomonas auratipiscis</name>
    <dbReference type="NCBI Taxonomy" id="3115853"/>
    <lineage>
        <taxon>Bacteria</taxon>
        <taxon>Pseudomonadati</taxon>
        <taxon>Pseudomonadota</taxon>
        <taxon>Gammaproteobacteria</taxon>
        <taxon>Pseudomonadales</taxon>
        <taxon>Pseudomonadaceae</taxon>
        <taxon>Pseudomonas</taxon>
    </lineage>
</organism>
<sequence>MKRLASYLMLSIALHAGVGWLLHEFRVKPQALAWQVPITIQLVSLAQATPALATEPVRPALQPQPAATAPLPEPAVKLAAKAITPKAEAPRSQPAIAKSVPPPRSKPLGEPRPARSERAPAAPPARPTAVAKSGPAVASTVASPPPLAPVVSLRPSFVSPPPPPRYPSQARRRNQQGTVRVEVSLDERGNQLKLTLVRSSGIESLDQAALEAVTQWRFRPEVVDGRAMPSRVEIPIEFALTANR</sequence>
<dbReference type="InterPro" id="IPR006260">
    <property type="entry name" value="TonB/TolA_C"/>
</dbReference>
<dbReference type="AlphaFoldDB" id="A0AB35WWL7"/>
<evidence type="ECO:0000256" key="2">
    <source>
        <dbReference type="ARBA" id="ARBA00006555"/>
    </source>
</evidence>
<evidence type="ECO:0000256" key="4">
    <source>
        <dbReference type="ARBA" id="ARBA00022475"/>
    </source>
</evidence>
<evidence type="ECO:0000256" key="5">
    <source>
        <dbReference type="ARBA" id="ARBA00022519"/>
    </source>
</evidence>
<evidence type="ECO:0000259" key="11">
    <source>
        <dbReference type="PROSITE" id="PS52015"/>
    </source>
</evidence>
<comment type="subcellular location">
    <subcellularLocation>
        <location evidence="1">Cell inner membrane</location>
        <topology evidence="1">Single-pass membrane protein</topology>
        <orientation evidence="1">Periplasmic side</orientation>
    </subcellularLocation>
</comment>
<keyword evidence="8" id="KW-1133">Transmembrane helix</keyword>
<dbReference type="EMBL" id="JAZDQP010000014">
    <property type="protein sequence ID" value="MEE1868635.1"/>
    <property type="molecule type" value="Genomic_DNA"/>
</dbReference>
<evidence type="ECO:0000313" key="12">
    <source>
        <dbReference type="EMBL" id="MEE1868635.1"/>
    </source>
</evidence>
<dbReference type="PANTHER" id="PTHR33446:SF2">
    <property type="entry name" value="PROTEIN TONB"/>
    <property type="match status" value="1"/>
</dbReference>
<keyword evidence="7" id="KW-0653">Protein transport</keyword>
<keyword evidence="6" id="KW-0812">Transmembrane</keyword>
<feature type="domain" description="TonB C-terminal" evidence="11">
    <location>
        <begin position="151"/>
        <end position="244"/>
    </location>
</feature>
<proteinExistence type="inferred from homology"/>
<dbReference type="SUPFAM" id="SSF74653">
    <property type="entry name" value="TolA/TonB C-terminal domain"/>
    <property type="match status" value="1"/>
</dbReference>